<dbReference type="EMBL" id="FOAA01000001">
    <property type="protein sequence ID" value="SEK26321.1"/>
    <property type="molecule type" value="Genomic_DNA"/>
</dbReference>
<evidence type="ECO:0000313" key="6">
    <source>
        <dbReference type="EMBL" id="SEK26321.1"/>
    </source>
</evidence>
<comment type="subunit">
    <text evidence="4">Interacts with HscA and stimulates its ATPase activity.</text>
</comment>
<dbReference type="InterPro" id="IPR009073">
    <property type="entry name" value="HscB_oligo_C"/>
</dbReference>
<evidence type="ECO:0000256" key="4">
    <source>
        <dbReference type="HAMAP-Rule" id="MF_00682"/>
    </source>
</evidence>
<name>A0A1H7FJZ5_9GAMM</name>
<dbReference type="Pfam" id="PF07743">
    <property type="entry name" value="HSCB_C"/>
    <property type="match status" value="1"/>
</dbReference>
<organism evidence="6 7">
    <name type="scientific">Ectothiorhodospira marina</name>
    <dbReference type="NCBI Taxonomy" id="1396821"/>
    <lineage>
        <taxon>Bacteria</taxon>
        <taxon>Pseudomonadati</taxon>
        <taxon>Pseudomonadota</taxon>
        <taxon>Gammaproteobacteria</taxon>
        <taxon>Chromatiales</taxon>
        <taxon>Ectothiorhodospiraceae</taxon>
        <taxon>Ectothiorhodospira</taxon>
    </lineage>
</organism>
<accession>A0A1H7FJZ5</accession>
<evidence type="ECO:0000256" key="3">
    <source>
        <dbReference type="ARBA" id="ARBA00025596"/>
    </source>
</evidence>
<dbReference type="GO" id="GO:0051087">
    <property type="term" value="F:protein-folding chaperone binding"/>
    <property type="evidence" value="ECO:0007669"/>
    <property type="project" value="InterPro"/>
</dbReference>
<dbReference type="GO" id="GO:0051259">
    <property type="term" value="P:protein complex oligomerization"/>
    <property type="evidence" value="ECO:0007669"/>
    <property type="project" value="InterPro"/>
</dbReference>
<dbReference type="GO" id="GO:0006457">
    <property type="term" value="P:protein folding"/>
    <property type="evidence" value="ECO:0007669"/>
    <property type="project" value="UniProtKB-UniRule"/>
</dbReference>
<sequence>MDLDFTRNYFELFGLPQQFRVDDAALMAAYRALQSELHPDRFAQSDDQARRLAVQGASHVNEAYATLKDDGRRARYLLSLKGTVVDEEKESAHDPQFLLDQMELREALEEVDQAADPLAALDALSRDIEMRYTQMLAAFEVAFESNNLEAARQEVLKLRFFDRLREEVARISERLEDQLLG</sequence>
<dbReference type="PROSITE" id="PS50076">
    <property type="entry name" value="DNAJ_2"/>
    <property type="match status" value="1"/>
</dbReference>
<dbReference type="AlphaFoldDB" id="A0A1H7FJZ5"/>
<reference evidence="7" key="1">
    <citation type="submission" date="2016-10" db="EMBL/GenBank/DDBJ databases">
        <authorList>
            <person name="Varghese N."/>
            <person name="Submissions S."/>
        </authorList>
    </citation>
    <scope>NUCLEOTIDE SEQUENCE [LARGE SCALE GENOMIC DNA]</scope>
    <source>
        <strain evidence="7">DSM 241</strain>
    </source>
</reference>
<dbReference type="SUPFAM" id="SSF47144">
    <property type="entry name" value="HSC20 (HSCB), C-terminal oligomerisation domain"/>
    <property type="match status" value="1"/>
</dbReference>
<dbReference type="GO" id="GO:0044571">
    <property type="term" value="P:[2Fe-2S] cluster assembly"/>
    <property type="evidence" value="ECO:0007669"/>
    <property type="project" value="InterPro"/>
</dbReference>
<dbReference type="GO" id="GO:0001671">
    <property type="term" value="F:ATPase activator activity"/>
    <property type="evidence" value="ECO:0007669"/>
    <property type="project" value="InterPro"/>
</dbReference>
<comment type="similarity">
    <text evidence="1 4">Belongs to the HscB family.</text>
</comment>
<keyword evidence="7" id="KW-1185">Reference proteome</keyword>
<comment type="function">
    <text evidence="3 4">Co-chaperone involved in the maturation of iron-sulfur cluster-containing proteins. Seems to help targeting proteins to be folded toward HscA.</text>
</comment>
<evidence type="ECO:0000256" key="1">
    <source>
        <dbReference type="ARBA" id="ARBA00010476"/>
    </source>
</evidence>
<dbReference type="InterPro" id="IPR001623">
    <property type="entry name" value="DnaJ_domain"/>
</dbReference>
<dbReference type="InterPro" id="IPR036386">
    <property type="entry name" value="HscB_C_sf"/>
</dbReference>
<gene>
    <name evidence="4" type="primary">hscB</name>
    <name evidence="6" type="ORF">SAMN05444515_101261</name>
</gene>
<feature type="domain" description="J" evidence="5">
    <location>
        <begin position="8"/>
        <end position="80"/>
    </location>
</feature>
<keyword evidence="2 4" id="KW-0143">Chaperone</keyword>
<evidence type="ECO:0000313" key="7">
    <source>
        <dbReference type="Proteomes" id="UP000199256"/>
    </source>
</evidence>
<dbReference type="PANTHER" id="PTHR14021:SF15">
    <property type="entry name" value="IRON-SULFUR CLUSTER CO-CHAPERONE PROTEIN HSCB"/>
    <property type="match status" value="1"/>
</dbReference>
<dbReference type="PANTHER" id="PTHR14021">
    <property type="entry name" value="IRON-SULFUR CLUSTER CO-CHAPERONE PROTEIN HSCB"/>
    <property type="match status" value="1"/>
</dbReference>
<dbReference type="Proteomes" id="UP000199256">
    <property type="component" value="Unassembled WGS sequence"/>
</dbReference>
<dbReference type="Gene3D" id="1.10.287.110">
    <property type="entry name" value="DnaJ domain"/>
    <property type="match status" value="1"/>
</dbReference>
<dbReference type="Gene3D" id="1.20.1280.20">
    <property type="entry name" value="HscB, C-terminal domain"/>
    <property type="match status" value="1"/>
</dbReference>
<dbReference type="STRING" id="1396821.SAMN05444515_101261"/>
<dbReference type="HAMAP" id="MF_00682">
    <property type="entry name" value="HscB"/>
    <property type="match status" value="1"/>
</dbReference>
<dbReference type="InterPro" id="IPR036869">
    <property type="entry name" value="J_dom_sf"/>
</dbReference>
<dbReference type="GO" id="GO:1990230">
    <property type="term" value="C:iron-sulfur cluster transfer complex"/>
    <property type="evidence" value="ECO:0007669"/>
    <property type="project" value="TreeGrafter"/>
</dbReference>
<dbReference type="InterPro" id="IPR004640">
    <property type="entry name" value="HscB"/>
</dbReference>
<proteinExistence type="inferred from homology"/>
<dbReference type="CDD" id="cd06257">
    <property type="entry name" value="DnaJ"/>
    <property type="match status" value="1"/>
</dbReference>
<evidence type="ECO:0000256" key="2">
    <source>
        <dbReference type="ARBA" id="ARBA00023186"/>
    </source>
</evidence>
<dbReference type="Pfam" id="PF00226">
    <property type="entry name" value="DnaJ"/>
    <property type="match status" value="1"/>
</dbReference>
<dbReference type="SMART" id="SM00271">
    <property type="entry name" value="DnaJ"/>
    <property type="match status" value="1"/>
</dbReference>
<protein>
    <recommendedName>
        <fullName evidence="4">Co-chaperone protein HscB homolog</fullName>
    </recommendedName>
</protein>
<evidence type="ECO:0000259" key="5">
    <source>
        <dbReference type="PROSITE" id="PS50076"/>
    </source>
</evidence>
<dbReference type="NCBIfam" id="TIGR00714">
    <property type="entry name" value="hscB"/>
    <property type="match status" value="1"/>
</dbReference>
<dbReference type="SUPFAM" id="SSF46565">
    <property type="entry name" value="Chaperone J-domain"/>
    <property type="match status" value="1"/>
</dbReference>